<dbReference type="OrthoDB" id="363185at2759"/>
<organism evidence="11 12">
    <name type="scientific">Apiotrichum porosum</name>
    <dbReference type="NCBI Taxonomy" id="105984"/>
    <lineage>
        <taxon>Eukaryota</taxon>
        <taxon>Fungi</taxon>
        <taxon>Dikarya</taxon>
        <taxon>Basidiomycota</taxon>
        <taxon>Agaricomycotina</taxon>
        <taxon>Tremellomycetes</taxon>
        <taxon>Trichosporonales</taxon>
        <taxon>Trichosporonaceae</taxon>
        <taxon>Apiotrichum</taxon>
    </lineage>
</organism>
<dbReference type="Pfam" id="PF00156">
    <property type="entry name" value="Pribosyltran"/>
    <property type="match status" value="1"/>
</dbReference>
<evidence type="ECO:0000256" key="3">
    <source>
        <dbReference type="ARBA" id="ARBA00004659"/>
    </source>
</evidence>
<gene>
    <name evidence="11" type="ORF">EHS24_002808</name>
</gene>
<sequence>MLRPGVSTPPPPTSRPYLDAVDRNGRGQARYELTSFFATPGALSGFVADIAGHFASKLPTVDAVVGLDALGFVVAGALGQKIQKPVILARKAGKVAMPPEDVVKTGSYADYMAVKAGAAEKELEMRRDLLRQGMKVIIVDEWIDTGASMAAVTRMLESCGVEVVGIGTLQLTEGRADVADDLYKRYDVFAANRE</sequence>
<dbReference type="PANTHER" id="PTHR32315:SF3">
    <property type="entry name" value="ADENINE PHOSPHORIBOSYLTRANSFERASE"/>
    <property type="match status" value="1"/>
</dbReference>
<accession>A0A427XFS4</accession>
<evidence type="ECO:0000256" key="6">
    <source>
        <dbReference type="ARBA" id="ARBA00022490"/>
    </source>
</evidence>
<evidence type="ECO:0000256" key="1">
    <source>
        <dbReference type="ARBA" id="ARBA00000868"/>
    </source>
</evidence>
<dbReference type="EC" id="2.4.2.7" evidence="5"/>
<keyword evidence="9" id="KW-0660">Purine salvage</keyword>
<dbReference type="InterPro" id="IPR029057">
    <property type="entry name" value="PRTase-like"/>
</dbReference>
<name>A0A427XFS4_9TREE</name>
<dbReference type="GO" id="GO:0006166">
    <property type="term" value="P:purine ribonucleoside salvage"/>
    <property type="evidence" value="ECO:0007669"/>
    <property type="project" value="UniProtKB-KW"/>
</dbReference>
<evidence type="ECO:0000259" key="10">
    <source>
        <dbReference type="Pfam" id="PF00156"/>
    </source>
</evidence>
<dbReference type="GO" id="GO:0003999">
    <property type="term" value="F:adenine phosphoribosyltransferase activity"/>
    <property type="evidence" value="ECO:0007669"/>
    <property type="project" value="UniProtKB-EC"/>
</dbReference>
<evidence type="ECO:0000256" key="9">
    <source>
        <dbReference type="ARBA" id="ARBA00022726"/>
    </source>
</evidence>
<comment type="catalytic activity">
    <reaction evidence="1">
        <text>AMP + diphosphate = 5-phospho-alpha-D-ribose 1-diphosphate + adenine</text>
        <dbReference type="Rhea" id="RHEA:16609"/>
        <dbReference type="ChEBI" id="CHEBI:16708"/>
        <dbReference type="ChEBI" id="CHEBI:33019"/>
        <dbReference type="ChEBI" id="CHEBI:58017"/>
        <dbReference type="ChEBI" id="CHEBI:456215"/>
        <dbReference type="EC" id="2.4.2.7"/>
    </reaction>
</comment>
<comment type="similarity">
    <text evidence="4">Belongs to the purine/pyrimidine phosphoribosyltransferase family.</text>
</comment>
<keyword evidence="7" id="KW-0328">Glycosyltransferase</keyword>
<dbReference type="GO" id="GO:0005737">
    <property type="term" value="C:cytoplasm"/>
    <property type="evidence" value="ECO:0007669"/>
    <property type="project" value="UniProtKB-SubCell"/>
</dbReference>
<evidence type="ECO:0000313" key="12">
    <source>
        <dbReference type="Proteomes" id="UP000279236"/>
    </source>
</evidence>
<evidence type="ECO:0000256" key="8">
    <source>
        <dbReference type="ARBA" id="ARBA00022679"/>
    </source>
</evidence>
<protein>
    <recommendedName>
        <fullName evidence="5">adenine phosphoribosyltransferase</fullName>
        <ecNumber evidence="5">2.4.2.7</ecNumber>
    </recommendedName>
</protein>
<dbReference type="PANTHER" id="PTHR32315">
    <property type="entry name" value="ADENINE PHOSPHORIBOSYLTRANSFERASE"/>
    <property type="match status" value="1"/>
</dbReference>
<dbReference type="STRING" id="105984.A0A427XFS4"/>
<evidence type="ECO:0000256" key="4">
    <source>
        <dbReference type="ARBA" id="ARBA00008391"/>
    </source>
</evidence>
<dbReference type="SUPFAM" id="SSF53271">
    <property type="entry name" value="PRTase-like"/>
    <property type="match status" value="1"/>
</dbReference>
<dbReference type="AlphaFoldDB" id="A0A427XFS4"/>
<dbReference type="InterPro" id="IPR000836">
    <property type="entry name" value="PRTase_dom"/>
</dbReference>
<dbReference type="GO" id="GO:0006168">
    <property type="term" value="P:adenine salvage"/>
    <property type="evidence" value="ECO:0007669"/>
    <property type="project" value="TreeGrafter"/>
</dbReference>
<evidence type="ECO:0000256" key="5">
    <source>
        <dbReference type="ARBA" id="ARBA00011893"/>
    </source>
</evidence>
<dbReference type="GeneID" id="39587351"/>
<dbReference type="EMBL" id="RSCE01000014">
    <property type="protein sequence ID" value="RSH77750.1"/>
    <property type="molecule type" value="Genomic_DNA"/>
</dbReference>
<keyword evidence="6" id="KW-0963">Cytoplasm</keyword>
<dbReference type="RefSeq" id="XP_028472897.1">
    <property type="nucleotide sequence ID" value="XM_028618530.1"/>
</dbReference>
<keyword evidence="12" id="KW-1185">Reference proteome</keyword>
<evidence type="ECO:0000256" key="7">
    <source>
        <dbReference type="ARBA" id="ARBA00022676"/>
    </source>
</evidence>
<keyword evidence="8" id="KW-0808">Transferase</keyword>
<comment type="pathway">
    <text evidence="3">Purine metabolism; AMP biosynthesis via salvage pathway; AMP from adenine: step 1/1.</text>
</comment>
<dbReference type="GO" id="GO:0016208">
    <property type="term" value="F:AMP binding"/>
    <property type="evidence" value="ECO:0007669"/>
    <property type="project" value="TreeGrafter"/>
</dbReference>
<evidence type="ECO:0000313" key="11">
    <source>
        <dbReference type="EMBL" id="RSH77750.1"/>
    </source>
</evidence>
<dbReference type="GO" id="GO:0002055">
    <property type="term" value="F:adenine binding"/>
    <property type="evidence" value="ECO:0007669"/>
    <property type="project" value="TreeGrafter"/>
</dbReference>
<dbReference type="Gene3D" id="3.40.50.2020">
    <property type="match status" value="1"/>
</dbReference>
<feature type="domain" description="Phosphoribosyltransferase" evidence="10">
    <location>
        <begin position="61"/>
        <end position="187"/>
    </location>
</feature>
<dbReference type="CDD" id="cd06223">
    <property type="entry name" value="PRTases_typeI"/>
    <property type="match status" value="1"/>
</dbReference>
<comment type="caution">
    <text evidence="11">The sequence shown here is derived from an EMBL/GenBank/DDBJ whole genome shotgun (WGS) entry which is preliminary data.</text>
</comment>
<dbReference type="GO" id="GO:0044209">
    <property type="term" value="P:AMP salvage"/>
    <property type="evidence" value="ECO:0007669"/>
    <property type="project" value="TreeGrafter"/>
</dbReference>
<comment type="subcellular location">
    <subcellularLocation>
        <location evidence="2">Cytoplasm</location>
    </subcellularLocation>
</comment>
<evidence type="ECO:0000256" key="2">
    <source>
        <dbReference type="ARBA" id="ARBA00004496"/>
    </source>
</evidence>
<reference evidence="11 12" key="1">
    <citation type="submission" date="2018-11" db="EMBL/GenBank/DDBJ databases">
        <title>Genome sequence of Apiotrichum porosum DSM 27194.</title>
        <authorList>
            <person name="Aliyu H."/>
            <person name="Gorte O."/>
            <person name="Ochsenreither K."/>
        </authorList>
    </citation>
    <scope>NUCLEOTIDE SEQUENCE [LARGE SCALE GENOMIC DNA]</scope>
    <source>
        <strain evidence="11 12">DSM 27194</strain>
    </source>
</reference>
<proteinExistence type="inferred from homology"/>
<dbReference type="Proteomes" id="UP000279236">
    <property type="component" value="Unassembled WGS sequence"/>
</dbReference>
<dbReference type="InterPro" id="IPR050054">
    <property type="entry name" value="UPRTase/APRTase"/>
</dbReference>